<reference evidence="7" key="1">
    <citation type="submission" date="2024-05" db="EMBL/GenBank/DDBJ databases">
        <title>Planctomycetes of the genus Singulisphaera possess chitinolytic capabilities.</title>
        <authorList>
            <person name="Ivanova A."/>
        </authorList>
    </citation>
    <scope>NUCLEOTIDE SEQUENCE</scope>
    <source>
        <strain evidence="7">Ch08T</strain>
    </source>
</reference>
<dbReference type="InterPro" id="IPR000878">
    <property type="entry name" value="4pyrrol_Mease"/>
</dbReference>
<keyword evidence="5" id="KW-0949">S-adenosyl-L-methionine</keyword>
<dbReference type="InterPro" id="IPR014777">
    <property type="entry name" value="4pyrrole_Mease_sub1"/>
</dbReference>
<dbReference type="InterPro" id="IPR012818">
    <property type="entry name" value="CbiE"/>
</dbReference>
<dbReference type="CDD" id="cd02440">
    <property type="entry name" value="AdoMet_MTases"/>
    <property type="match status" value="1"/>
</dbReference>
<dbReference type="InterPro" id="IPR050714">
    <property type="entry name" value="Cobalamin_biosynth_MTase"/>
</dbReference>
<organism evidence="7">
    <name type="scientific">Singulisphaera sp. Ch08</name>
    <dbReference type="NCBI Taxonomy" id="3120278"/>
    <lineage>
        <taxon>Bacteria</taxon>
        <taxon>Pseudomonadati</taxon>
        <taxon>Planctomycetota</taxon>
        <taxon>Planctomycetia</taxon>
        <taxon>Isosphaerales</taxon>
        <taxon>Isosphaeraceae</taxon>
        <taxon>Singulisphaera</taxon>
    </lineage>
</organism>
<evidence type="ECO:0000313" key="7">
    <source>
        <dbReference type="EMBL" id="XBH08424.1"/>
    </source>
</evidence>
<proteinExistence type="predicted"/>
<dbReference type="SUPFAM" id="SSF53790">
    <property type="entry name" value="Tetrapyrrole methylase"/>
    <property type="match status" value="1"/>
</dbReference>
<dbReference type="Pfam" id="PF00590">
    <property type="entry name" value="TP_methylase"/>
    <property type="match status" value="1"/>
</dbReference>
<dbReference type="InterPro" id="IPR035996">
    <property type="entry name" value="4pyrrol_Methylase_sf"/>
</dbReference>
<name>A0AAU7CTR5_9BACT</name>
<dbReference type="RefSeq" id="WP_406701284.1">
    <property type="nucleotide sequence ID" value="NZ_CP155447.1"/>
</dbReference>
<gene>
    <name evidence="7" type="primary">cbiE</name>
    <name evidence="7" type="ORF">V5E97_38305</name>
</gene>
<sequence length="424" mass="45706">MSTLAESRSKLVIVGIGDDGLAGMTESARRIVAEAEVILGAPATLALLDGLGGRREPLEPDMPAALRQVREAFASQRAVLVSGGDPLFYGVARYLCDRLGKDQFEVIPHVSSMQLAFARVKESWEDAYLTSLAGRPLEAIVDRIRTAEKVGLFSSDEHPPNRLARALLERGIDYFRAYVCENLGSPDERVTQAELTDLASMDFDPLNVLILIRKPNRPDQASRAGRHRLFGNADDVFAQTLPKRGLITQAEVRSIALAQLDIRPDSVVWDIGAGSGSVAIEAAQLAHQGIVYAVEPEAADVALIEANAESFGVPNVRPVAGRAPEVLASLPDPDAIFVGGTGRQVVLVLRTAYARLCPGGRMAVNVVTIDGLATALETLKKLTSEVQVWNISIARGIEQMDRVRFEAINPTFLLAVTKTPDVSD</sequence>
<comment type="pathway">
    <text evidence="1">Cofactor biosynthesis; adenosylcobalamin biosynthesis.</text>
</comment>
<evidence type="ECO:0000256" key="2">
    <source>
        <dbReference type="ARBA" id="ARBA00022573"/>
    </source>
</evidence>
<dbReference type="AlphaFoldDB" id="A0AAU7CTR5"/>
<dbReference type="InterPro" id="IPR014008">
    <property type="entry name" value="Cbl_synth_MTase_CbiT"/>
</dbReference>
<dbReference type="CDD" id="cd11644">
    <property type="entry name" value="Precorrin-6Y-MT"/>
    <property type="match status" value="1"/>
</dbReference>
<dbReference type="NCBIfam" id="TIGR02467">
    <property type="entry name" value="CbiE"/>
    <property type="match status" value="1"/>
</dbReference>
<keyword evidence="4" id="KW-0808">Transferase</keyword>
<evidence type="ECO:0000259" key="6">
    <source>
        <dbReference type="Pfam" id="PF00590"/>
    </source>
</evidence>
<dbReference type="InterPro" id="IPR029063">
    <property type="entry name" value="SAM-dependent_MTases_sf"/>
</dbReference>
<keyword evidence="2" id="KW-0169">Cobalamin biosynthesis</keyword>
<accession>A0AAU7CTR5</accession>
<dbReference type="Gene3D" id="3.30.950.10">
    <property type="entry name" value="Methyltransferase, Cobalt-precorrin-4 Transmethylase, Domain 2"/>
    <property type="match status" value="1"/>
</dbReference>
<dbReference type="SUPFAM" id="SSF53335">
    <property type="entry name" value="S-adenosyl-L-methionine-dependent methyltransferases"/>
    <property type="match status" value="1"/>
</dbReference>
<evidence type="ECO:0000256" key="4">
    <source>
        <dbReference type="ARBA" id="ARBA00022679"/>
    </source>
</evidence>
<dbReference type="GO" id="GO:0008276">
    <property type="term" value="F:protein methyltransferase activity"/>
    <property type="evidence" value="ECO:0007669"/>
    <property type="project" value="InterPro"/>
</dbReference>
<dbReference type="PANTHER" id="PTHR43182">
    <property type="entry name" value="COBALT-PRECORRIN-6B C(15)-METHYLTRANSFERASE (DECARBOXYLATING)"/>
    <property type="match status" value="1"/>
</dbReference>
<dbReference type="PANTHER" id="PTHR43182:SF1">
    <property type="entry name" value="COBALT-PRECORRIN-7 C(5)-METHYLTRANSFERASE"/>
    <property type="match status" value="1"/>
</dbReference>
<dbReference type="Gene3D" id="3.40.1010.10">
    <property type="entry name" value="Cobalt-precorrin-4 Transmethylase, Domain 1"/>
    <property type="match status" value="1"/>
</dbReference>
<dbReference type="InterPro" id="IPR014776">
    <property type="entry name" value="4pyrrole_Mease_sub2"/>
</dbReference>
<evidence type="ECO:0000256" key="1">
    <source>
        <dbReference type="ARBA" id="ARBA00004953"/>
    </source>
</evidence>
<evidence type="ECO:0000256" key="3">
    <source>
        <dbReference type="ARBA" id="ARBA00022603"/>
    </source>
</evidence>
<keyword evidence="3" id="KW-0489">Methyltransferase</keyword>
<dbReference type="PIRSF" id="PIRSF036428">
    <property type="entry name" value="CobL"/>
    <property type="match status" value="1"/>
</dbReference>
<protein>
    <submittedName>
        <fullName evidence="7">Precorrin-6y C5,15-methyltransferase (Decarboxylating) subunit CbiE</fullName>
    </submittedName>
</protein>
<dbReference type="EMBL" id="CP155447">
    <property type="protein sequence ID" value="XBH08424.1"/>
    <property type="molecule type" value="Genomic_DNA"/>
</dbReference>
<dbReference type="Gene3D" id="3.40.50.150">
    <property type="entry name" value="Vaccinia Virus protein VP39"/>
    <property type="match status" value="1"/>
</dbReference>
<dbReference type="GO" id="GO:0032259">
    <property type="term" value="P:methylation"/>
    <property type="evidence" value="ECO:0007669"/>
    <property type="project" value="UniProtKB-KW"/>
</dbReference>
<dbReference type="NCBIfam" id="TIGR02469">
    <property type="entry name" value="CbiT"/>
    <property type="match status" value="1"/>
</dbReference>
<dbReference type="GO" id="GO:0009236">
    <property type="term" value="P:cobalamin biosynthetic process"/>
    <property type="evidence" value="ECO:0007669"/>
    <property type="project" value="UniProtKB-KW"/>
</dbReference>
<feature type="domain" description="Tetrapyrrole methylase" evidence="6">
    <location>
        <begin position="10"/>
        <end position="198"/>
    </location>
</feature>
<evidence type="ECO:0000256" key="5">
    <source>
        <dbReference type="ARBA" id="ARBA00022691"/>
    </source>
</evidence>
<dbReference type="InterPro" id="IPR006365">
    <property type="entry name" value="Cbl_synth_CobL"/>
</dbReference>